<reference evidence="3 4" key="1">
    <citation type="submission" date="2018-07" db="EMBL/GenBank/DDBJ databases">
        <title>Genome sequencing of oomycete isolates from Chile give support for New Zealand origin for Phytophthora kernoviae and make available the first Nothophytophthora sp. genome.</title>
        <authorList>
            <person name="Studholme D.J."/>
            <person name="Sanfuentes E."/>
            <person name="Panda P."/>
            <person name="Hill R."/>
            <person name="Sambles C."/>
            <person name="Grant M."/>
            <person name="Williams N.M."/>
            <person name="Mcdougal R.L."/>
        </authorList>
    </citation>
    <scope>NUCLEOTIDE SEQUENCE [LARGE SCALE GENOMIC DNA]</scope>
    <source>
        <strain evidence="3">Chile6</strain>
    </source>
</reference>
<dbReference type="EMBL" id="MBDO02000010">
    <property type="protein sequence ID" value="RLN68760.1"/>
    <property type="molecule type" value="Genomic_DNA"/>
</dbReference>
<organism evidence="3 4">
    <name type="scientific">Phytophthora kernoviae</name>
    <dbReference type="NCBI Taxonomy" id="325452"/>
    <lineage>
        <taxon>Eukaryota</taxon>
        <taxon>Sar</taxon>
        <taxon>Stramenopiles</taxon>
        <taxon>Oomycota</taxon>
        <taxon>Peronosporomycetes</taxon>
        <taxon>Peronosporales</taxon>
        <taxon>Peronosporaceae</taxon>
        <taxon>Phytophthora</taxon>
    </lineage>
</organism>
<gene>
    <name evidence="3" type="ORF">BBP00_00000859</name>
</gene>
<name>A0A3F2S315_9STRA</name>
<accession>A0A3F2S315</accession>
<dbReference type="AlphaFoldDB" id="A0A3F2S315"/>
<protein>
    <submittedName>
        <fullName evidence="3">Uncharacterized protein</fullName>
    </submittedName>
</protein>
<evidence type="ECO:0000256" key="1">
    <source>
        <dbReference type="SAM" id="MobiDB-lite"/>
    </source>
</evidence>
<feature type="compositionally biased region" description="Acidic residues" evidence="1">
    <location>
        <begin position="88"/>
        <end position="97"/>
    </location>
</feature>
<evidence type="ECO:0000313" key="4">
    <source>
        <dbReference type="Proteomes" id="UP000277300"/>
    </source>
</evidence>
<dbReference type="OrthoDB" id="10370477at2759"/>
<keyword evidence="2" id="KW-0472">Membrane</keyword>
<feature type="transmembrane region" description="Helical" evidence="2">
    <location>
        <begin position="193"/>
        <end position="212"/>
    </location>
</feature>
<feature type="region of interest" description="Disordered" evidence="1">
    <location>
        <begin position="78"/>
        <end position="113"/>
    </location>
</feature>
<evidence type="ECO:0000256" key="2">
    <source>
        <dbReference type="SAM" id="Phobius"/>
    </source>
</evidence>
<sequence length="349" mass="37290">MQIHGEAHPHRQPIGGFCCGRGHSMVPHRRRQPGHDSGGEQATCLAAPEQREDMNGAEHHGGGEQHGVGHWKRSVVNASDDGHRGEEVDGELPDEANDTASDTKAEADAAISPDDVRASVLPDLSTSKDPADASTSIASIEFREWGGMAAIVAEAWDAIGFGDADGVNGWAVLALTVGINEVAARISSNLDTISLISGLLLASCVQLMFAPPSCVSDNASGFRYAFAGTMMLAITMFFSAIMFGSLFVNALNTSARGSDRWRLILRRSMGPTIVYIIFSIACFVLGWAMSLGMVCLYGAAIAAIFSIVIAGVYGCVMHCINVTFLVSECHVMHGWFVKHRSEFDSPFRS</sequence>
<feature type="transmembrane region" description="Helical" evidence="2">
    <location>
        <begin position="296"/>
        <end position="316"/>
    </location>
</feature>
<keyword evidence="2" id="KW-1133">Transmembrane helix</keyword>
<dbReference type="Proteomes" id="UP000277300">
    <property type="component" value="Unassembled WGS sequence"/>
</dbReference>
<comment type="caution">
    <text evidence="3">The sequence shown here is derived from an EMBL/GenBank/DDBJ whole genome shotgun (WGS) entry which is preliminary data.</text>
</comment>
<feature type="transmembrane region" description="Helical" evidence="2">
    <location>
        <begin position="272"/>
        <end position="290"/>
    </location>
</feature>
<feature type="region of interest" description="Disordered" evidence="1">
    <location>
        <begin position="1"/>
        <end position="41"/>
    </location>
</feature>
<feature type="transmembrane region" description="Helical" evidence="2">
    <location>
        <begin position="224"/>
        <end position="251"/>
    </location>
</feature>
<proteinExistence type="predicted"/>
<keyword evidence="2" id="KW-0812">Transmembrane</keyword>
<evidence type="ECO:0000313" key="3">
    <source>
        <dbReference type="EMBL" id="RLN68760.1"/>
    </source>
</evidence>